<sequence>MKIDVHTHIFPPAVVGNRGAYFAGEPAFRLLYDGPKSRLVSVEGLIEVMDRDEIDRAVTFGFPWNNLELARRHNDYVLEAAARYPDRLVPLACVFPLAPGSAHEADRCLRQGARGLGELAIYGPCDENRALEAFRPLVDLVNRHNAFLLVHANEPVGHLYPGKAPMGLRFYYELARLCRGVRLILAHWGGGLGFYENLKREASEVLANVFYDTAASPYLYQPAIYIQMIQAVGVEKILLGSDFPLLRVERYRKEMEEAGLEERFIAAIMGENAARFLGLPS</sequence>
<evidence type="ECO:0000313" key="4">
    <source>
        <dbReference type="Proteomes" id="UP000298602"/>
    </source>
</evidence>
<evidence type="ECO:0000313" key="3">
    <source>
        <dbReference type="EMBL" id="QCQ22160.1"/>
    </source>
</evidence>
<keyword evidence="3" id="KW-0378">Hydrolase</keyword>
<dbReference type="Gene3D" id="3.20.20.140">
    <property type="entry name" value="Metal-dependent hydrolases"/>
    <property type="match status" value="1"/>
</dbReference>
<dbReference type="EMBL" id="CP040098">
    <property type="protein sequence ID" value="QCQ22160.1"/>
    <property type="molecule type" value="Genomic_DNA"/>
</dbReference>
<keyword evidence="4" id="KW-1185">Reference proteome</keyword>
<dbReference type="PANTHER" id="PTHR21240:SF28">
    <property type="entry name" value="ISO-OROTATE DECARBOXYLASE (EUROFUNG)"/>
    <property type="match status" value="1"/>
</dbReference>
<protein>
    <submittedName>
        <fullName evidence="3">Amidohydrolase</fullName>
    </submittedName>
</protein>
<dbReference type="GO" id="GO:0005737">
    <property type="term" value="C:cytoplasm"/>
    <property type="evidence" value="ECO:0007669"/>
    <property type="project" value="TreeGrafter"/>
</dbReference>
<dbReference type="InterPro" id="IPR006680">
    <property type="entry name" value="Amidohydro-rel"/>
</dbReference>
<dbReference type="KEGG" id="dax:FDQ92_08305"/>
<keyword evidence="1" id="KW-0456">Lyase</keyword>
<dbReference type="InterPro" id="IPR032465">
    <property type="entry name" value="ACMSD"/>
</dbReference>
<dbReference type="InterPro" id="IPR032466">
    <property type="entry name" value="Metal_Hydrolase"/>
</dbReference>
<dbReference type="GO" id="GO:0019748">
    <property type="term" value="P:secondary metabolic process"/>
    <property type="evidence" value="ECO:0007669"/>
    <property type="project" value="TreeGrafter"/>
</dbReference>
<dbReference type="Proteomes" id="UP000298602">
    <property type="component" value="Chromosome"/>
</dbReference>
<name>A0A4P8L2V3_9BACT</name>
<gene>
    <name evidence="3" type="ORF">FDQ92_08305</name>
</gene>
<dbReference type="PANTHER" id="PTHR21240">
    <property type="entry name" value="2-AMINO-3-CARBOXYLMUCONATE-6-SEMIALDEHYDE DECARBOXYLASE"/>
    <property type="match status" value="1"/>
</dbReference>
<feature type="domain" description="Amidohydrolase-related" evidence="2">
    <location>
        <begin position="3"/>
        <end position="279"/>
    </location>
</feature>
<dbReference type="Pfam" id="PF04909">
    <property type="entry name" value="Amidohydro_2"/>
    <property type="match status" value="1"/>
</dbReference>
<organism evidence="3 4">
    <name type="scientific">Desulfoglaeba alkanexedens ALDC</name>
    <dbReference type="NCBI Taxonomy" id="980445"/>
    <lineage>
        <taxon>Bacteria</taxon>
        <taxon>Pseudomonadati</taxon>
        <taxon>Thermodesulfobacteriota</taxon>
        <taxon>Syntrophobacteria</taxon>
        <taxon>Syntrophobacterales</taxon>
        <taxon>Syntrophobacteraceae</taxon>
        <taxon>Desulfoglaeba</taxon>
    </lineage>
</organism>
<dbReference type="OrthoDB" id="1407586at2"/>
<dbReference type="GO" id="GO:0016831">
    <property type="term" value="F:carboxy-lyase activity"/>
    <property type="evidence" value="ECO:0007669"/>
    <property type="project" value="InterPro"/>
</dbReference>
<dbReference type="SUPFAM" id="SSF51556">
    <property type="entry name" value="Metallo-dependent hydrolases"/>
    <property type="match status" value="1"/>
</dbReference>
<reference evidence="3 4" key="1">
    <citation type="submission" date="2019-05" db="EMBL/GenBank/DDBJ databases">
        <title>The Complete Genome Sequence of the n-alkane-degrading Desulfoglaeba alkanexedens ALDC reveals multiple alkylsuccinate synthase gene clusters.</title>
        <authorList>
            <person name="Callaghan A.V."/>
            <person name="Davidova I.A."/>
            <person name="Duncan K.E."/>
            <person name="Morris B."/>
            <person name="McInerney M.J."/>
        </authorList>
    </citation>
    <scope>NUCLEOTIDE SEQUENCE [LARGE SCALE GENOMIC DNA]</scope>
    <source>
        <strain evidence="3 4">ALDC</strain>
    </source>
</reference>
<reference evidence="3 4" key="2">
    <citation type="submission" date="2019-05" db="EMBL/GenBank/DDBJ databases">
        <authorList>
            <person name="Suflita J.M."/>
            <person name="Marks C.R."/>
        </authorList>
    </citation>
    <scope>NUCLEOTIDE SEQUENCE [LARGE SCALE GENOMIC DNA]</scope>
    <source>
        <strain evidence="3 4">ALDC</strain>
    </source>
</reference>
<dbReference type="RefSeq" id="WP_137424129.1">
    <property type="nucleotide sequence ID" value="NZ_CP040098.1"/>
</dbReference>
<dbReference type="GO" id="GO:0016787">
    <property type="term" value="F:hydrolase activity"/>
    <property type="evidence" value="ECO:0007669"/>
    <property type="project" value="UniProtKB-KW"/>
</dbReference>
<proteinExistence type="predicted"/>
<accession>A0A4P8L2V3</accession>
<evidence type="ECO:0000256" key="1">
    <source>
        <dbReference type="ARBA" id="ARBA00023239"/>
    </source>
</evidence>
<dbReference type="AlphaFoldDB" id="A0A4P8L2V3"/>
<evidence type="ECO:0000259" key="2">
    <source>
        <dbReference type="Pfam" id="PF04909"/>
    </source>
</evidence>